<feature type="domain" description="Fatty acid hydroxylase" evidence="9">
    <location>
        <begin position="96"/>
        <end position="235"/>
    </location>
</feature>
<evidence type="ECO:0000313" key="10">
    <source>
        <dbReference type="EMBL" id="PCE41644.1"/>
    </source>
</evidence>
<dbReference type="InterPro" id="IPR051689">
    <property type="entry name" value="Sterol_desaturase/TMEM195"/>
</dbReference>
<feature type="compositionally biased region" description="Basic and acidic residues" evidence="7">
    <location>
        <begin position="269"/>
        <end position="279"/>
    </location>
</feature>
<dbReference type="PANTHER" id="PTHR21624">
    <property type="entry name" value="STEROL DESATURASE-RELATED PROTEIN"/>
    <property type="match status" value="1"/>
</dbReference>
<keyword evidence="2 8" id="KW-0812">Transmembrane</keyword>
<keyword evidence="6 8" id="KW-0472">Membrane</keyword>
<evidence type="ECO:0000256" key="6">
    <source>
        <dbReference type="ARBA" id="ARBA00023136"/>
    </source>
</evidence>
<dbReference type="KEGG" id="rdi:CMV14_09160"/>
<dbReference type="GO" id="GO:0050479">
    <property type="term" value="F:glyceryl-ether monooxygenase activity"/>
    <property type="evidence" value="ECO:0007669"/>
    <property type="project" value="TreeGrafter"/>
</dbReference>
<keyword evidence="11" id="KW-1185">Reference proteome</keyword>
<gene>
    <name evidence="10" type="ORF">COO09_14085</name>
</gene>
<dbReference type="GO" id="GO:0006643">
    <property type="term" value="P:membrane lipid metabolic process"/>
    <property type="evidence" value="ECO:0007669"/>
    <property type="project" value="TreeGrafter"/>
</dbReference>
<feature type="region of interest" description="Disordered" evidence="7">
    <location>
        <begin position="249"/>
        <end position="279"/>
    </location>
</feature>
<feature type="transmembrane region" description="Helical" evidence="8">
    <location>
        <begin position="82"/>
        <end position="108"/>
    </location>
</feature>
<reference evidence="10 11" key="1">
    <citation type="submission" date="2017-09" db="EMBL/GenBank/DDBJ databases">
        <title>The Catabolism of 3,6-Dichlorosalicylic acid is Initiated by the Cytochrome P450 Monooxygenase DsmABC in Rhizorhabdus dicambivorans Ndbn-20.</title>
        <authorList>
            <person name="Na L."/>
        </authorList>
    </citation>
    <scope>NUCLEOTIDE SEQUENCE [LARGE SCALE GENOMIC DNA]</scope>
    <source>
        <strain evidence="10 11">Ndbn-20m</strain>
    </source>
</reference>
<proteinExistence type="predicted"/>
<feature type="transmembrane region" description="Helical" evidence="8">
    <location>
        <begin position="49"/>
        <end position="70"/>
    </location>
</feature>
<evidence type="ECO:0000256" key="8">
    <source>
        <dbReference type="SAM" id="Phobius"/>
    </source>
</evidence>
<evidence type="ECO:0000313" key="11">
    <source>
        <dbReference type="Proteomes" id="UP000218934"/>
    </source>
</evidence>
<feature type="transmembrane region" description="Helical" evidence="8">
    <location>
        <begin position="6"/>
        <end position="29"/>
    </location>
</feature>
<evidence type="ECO:0000256" key="2">
    <source>
        <dbReference type="ARBA" id="ARBA00022692"/>
    </source>
</evidence>
<dbReference type="EMBL" id="NWUF01000013">
    <property type="protein sequence ID" value="PCE41644.1"/>
    <property type="molecule type" value="Genomic_DNA"/>
</dbReference>
<organism evidence="10 11">
    <name type="scientific">Rhizorhabdus dicambivorans</name>
    <dbReference type="NCBI Taxonomy" id="1850238"/>
    <lineage>
        <taxon>Bacteria</taxon>
        <taxon>Pseudomonadati</taxon>
        <taxon>Pseudomonadota</taxon>
        <taxon>Alphaproteobacteria</taxon>
        <taxon>Sphingomonadales</taxon>
        <taxon>Sphingomonadaceae</taxon>
        <taxon>Rhizorhabdus</taxon>
    </lineage>
</organism>
<dbReference type="PANTHER" id="PTHR21624:SF1">
    <property type="entry name" value="ALKYLGLYCEROL MONOOXYGENASE"/>
    <property type="match status" value="1"/>
</dbReference>
<evidence type="ECO:0000256" key="1">
    <source>
        <dbReference type="ARBA" id="ARBA00004127"/>
    </source>
</evidence>
<feature type="transmembrane region" description="Helical" evidence="8">
    <location>
        <begin position="146"/>
        <end position="164"/>
    </location>
</feature>
<dbReference type="Proteomes" id="UP000218934">
    <property type="component" value="Unassembled WGS sequence"/>
</dbReference>
<comment type="caution">
    <text evidence="10">The sequence shown here is derived from an EMBL/GenBank/DDBJ whole genome shotgun (WGS) entry which is preliminary data.</text>
</comment>
<sequence length="279" mass="31349">MLSAIMPILATAASLTLWLVLLTTIFVPLEWLFAVNRQPVLRKGLAADIGFYFMSGFIPTFVLAFPLAAIAATAQQILPPAYYIWVIGLPIWLQIAMALIIGEFGFYWGHRIMHQVPWLWRFHAIHHDPVRMDWLINTRAHPIDIIFTRMCGLTLVAIAGFGTPGSGSGSLIPVIVLLTGTFWAFFIHSNLKVNLGPLEHILSSPRFHHWHHSRDDHPNHNFASVLPIYDRLFGTHYLPARQWPPSYGIAVPPPEELADDDAAPSDVADPMRDGFPGRR</sequence>
<dbReference type="GO" id="GO:0008610">
    <property type="term" value="P:lipid biosynthetic process"/>
    <property type="evidence" value="ECO:0007669"/>
    <property type="project" value="InterPro"/>
</dbReference>
<keyword evidence="3 8" id="KW-1133">Transmembrane helix</keyword>
<keyword evidence="4" id="KW-0560">Oxidoreductase</keyword>
<dbReference type="RefSeq" id="WP_066964381.1">
    <property type="nucleotide sequence ID" value="NZ_CP023449.1"/>
</dbReference>
<dbReference type="InterPro" id="IPR006694">
    <property type="entry name" value="Fatty_acid_hydroxylase"/>
</dbReference>
<dbReference type="OrthoDB" id="9770329at2"/>
<evidence type="ECO:0000256" key="4">
    <source>
        <dbReference type="ARBA" id="ARBA00023002"/>
    </source>
</evidence>
<dbReference type="Pfam" id="PF04116">
    <property type="entry name" value="FA_hydroxylase"/>
    <property type="match status" value="1"/>
</dbReference>
<dbReference type="GO" id="GO:0016020">
    <property type="term" value="C:membrane"/>
    <property type="evidence" value="ECO:0007669"/>
    <property type="project" value="GOC"/>
</dbReference>
<evidence type="ECO:0000256" key="7">
    <source>
        <dbReference type="SAM" id="MobiDB-lite"/>
    </source>
</evidence>
<feature type="transmembrane region" description="Helical" evidence="8">
    <location>
        <begin position="170"/>
        <end position="187"/>
    </location>
</feature>
<comment type="subcellular location">
    <subcellularLocation>
        <location evidence="1">Endomembrane system</location>
        <topology evidence="1">Multi-pass membrane protein</topology>
    </subcellularLocation>
</comment>
<keyword evidence="5" id="KW-0443">Lipid metabolism</keyword>
<protein>
    <submittedName>
        <fullName evidence="10">Sterol desaturase</fullName>
    </submittedName>
</protein>
<name>A0A2A4FVB8_9SPHN</name>
<dbReference type="GO" id="GO:0005506">
    <property type="term" value="F:iron ion binding"/>
    <property type="evidence" value="ECO:0007669"/>
    <property type="project" value="InterPro"/>
</dbReference>
<dbReference type="AlphaFoldDB" id="A0A2A4FVB8"/>
<evidence type="ECO:0000256" key="5">
    <source>
        <dbReference type="ARBA" id="ARBA00023098"/>
    </source>
</evidence>
<evidence type="ECO:0000259" key="9">
    <source>
        <dbReference type="Pfam" id="PF04116"/>
    </source>
</evidence>
<accession>A0A2A4FVB8</accession>
<evidence type="ECO:0000256" key="3">
    <source>
        <dbReference type="ARBA" id="ARBA00022989"/>
    </source>
</evidence>
<dbReference type="GO" id="GO:0012505">
    <property type="term" value="C:endomembrane system"/>
    <property type="evidence" value="ECO:0007669"/>
    <property type="project" value="UniProtKB-SubCell"/>
</dbReference>